<feature type="transmembrane region" description="Helical" evidence="1">
    <location>
        <begin position="138"/>
        <end position="157"/>
    </location>
</feature>
<keyword evidence="1" id="KW-0472">Membrane</keyword>
<dbReference type="Pfam" id="PF10101">
    <property type="entry name" value="DUF2339"/>
    <property type="match status" value="1"/>
</dbReference>
<evidence type="ECO:0000256" key="1">
    <source>
        <dbReference type="SAM" id="Phobius"/>
    </source>
</evidence>
<accession>A0A0K1JFQ3</accession>
<proteinExistence type="predicted"/>
<dbReference type="KEGG" id="lmoi:VV02_06160"/>
<dbReference type="EMBL" id="CP011112">
    <property type="protein sequence ID" value="AKU15539.1"/>
    <property type="molecule type" value="Genomic_DNA"/>
</dbReference>
<organism evidence="2 3">
    <name type="scientific">Luteipulveratus mongoliensis</name>
    <dbReference type="NCBI Taxonomy" id="571913"/>
    <lineage>
        <taxon>Bacteria</taxon>
        <taxon>Bacillati</taxon>
        <taxon>Actinomycetota</taxon>
        <taxon>Actinomycetes</taxon>
        <taxon>Micrococcales</taxon>
        <taxon>Dermacoccaceae</taxon>
        <taxon>Luteipulveratus</taxon>
    </lineage>
</organism>
<gene>
    <name evidence="2" type="ORF">VV02_06160</name>
</gene>
<dbReference type="STRING" id="571913.VV02_06160"/>
<feature type="transmembrane region" description="Helical" evidence="1">
    <location>
        <begin position="245"/>
        <end position="262"/>
    </location>
</feature>
<reference evidence="2 3" key="1">
    <citation type="submission" date="2015-03" db="EMBL/GenBank/DDBJ databases">
        <title>Luteipulveratus halotolerans sp. nov., a novel actinobacterium (Dermacoccaceae) from Sarawak, Malaysia.</title>
        <authorList>
            <person name="Juboi H."/>
            <person name="Basik A."/>
            <person name="Shamsul S.S."/>
            <person name="Arnold P."/>
            <person name="Schmitt E.K."/>
            <person name="Sanglier J.-J."/>
            <person name="Yeo T."/>
        </authorList>
    </citation>
    <scope>NUCLEOTIDE SEQUENCE [LARGE SCALE GENOMIC DNA]</scope>
    <source>
        <strain evidence="2 3">MN07-A0370</strain>
    </source>
</reference>
<feature type="transmembrane region" description="Helical" evidence="1">
    <location>
        <begin position="315"/>
        <end position="334"/>
    </location>
</feature>
<keyword evidence="1" id="KW-1133">Transmembrane helix</keyword>
<feature type="transmembrane region" description="Helical" evidence="1">
    <location>
        <begin position="35"/>
        <end position="55"/>
    </location>
</feature>
<feature type="transmembrane region" description="Helical" evidence="1">
    <location>
        <begin position="88"/>
        <end position="109"/>
    </location>
</feature>
<dbReference type="AlphaFoldDB" id="A0A0K1JFQ3"/>
<protein>
    <recommendedName>
        <fullName evidence="4">DUF2339 domain-containing protein</fullName>
    </recommendedName>
</protein>
<feature type="transmembrane region" description="Helical" evidence="1">
    <location>
        <begin position="354"/>
        <end position="376"/>
    </location>
</feature>
<keyword evidence="3" id="KW-1185">Reference proteome</keyword>
<feature type="transmembrane region" description="Helical" evidence="1">
    <location>
        <begin position="418"/>
        <end position="437"/>
    </location>
</feature>
<feature type="transmembrane region" description="Helical" evidence="1">
    <location>
        <begin position="193"/>
        <end position="212"/>
    </location>
</feature>
<feature type="transmembrane region" description="Helical" evidence="1">
    <location>
        <begin position="295"/>
        <end position="310"/>
    </location>
</feature>
<evidence type="ECO:0008006" key="4">
    <source>
        <dbReference type="Google" id="ProtNLM"/>
    </source>
</evidence>
<sequence>MVSRLLVLAGVAVTLVGVVMLLVLAAQHGLFRPPIRVAGGALLAVALVVTGWRVMDRPGGRVGGTALMATGFAGAYLDVLAVTTVYDWIAPPVGLALALVCAVSGVVVAMRWNNQLLALIVTLGCAALAPVLTSGLTLTLVAFLAVLQIAGSVPELVRSWMWLAPARTVPAVVAILVVIPMKSIGTDAVHPQLLAAAAVIGATGLSSGLLALRRRSDDVVAAVSMVLSCLPVVLVANTLGTTAAAAWSAGVAAIVIVAGFATRPLGTPARFALASVIVLAVFQGCALLSADYSTAMPFLVTALVVAAAAVQQRSVLALAGASALYAVGMQLLLMDAGPRTLSSQRQAIARLDEGALLSGLLGVATAALLVLAVLQMRTKLVADLRRGIVVSAGLAALYSATVVAVAAGVTAMTDEDGFYLGHFLATAVWIAAAYGLLTLGLNRPAYAHLTLGAGLTLVAAALTKLFVFDLAALGGVARAGSFLVVGLLLLVAGTRYARSFAEREAGTHA</sequence>
<evidence type="ECO:0000313" key="2">
    <source>
        <dbReference type="EMBL" id="AKU15539.1"/>
    </source>
</evidence>
<keyword evidence="1" id="KW-0812">Transmembrane</keyword>
<feature type="transmembrane region" description="Helical" evidence="1">
    <location>
        <begin position="269"/>
        <end position="289"/>
    </location>
</feature>
<feature type="transmembrane region" description="Helical" evidence="1">
    <location>
        <begin position="62"/>
        <end position="82"/>
    </location>
</feature>
<name>A0A0K1JFQ3_9MICO</name>
<dbReference type="InterPro" id="IPR019286">
    <property type="entry name" value="DUF2339_TM"/>
</dbReference>
<feature type="transmembrane region" description="Helical" evidence="1">
    <location>
        <begin position="219"/>
        <end position="239"/>
    </location>
</feature>
<feature type="transmembrane region" description="Helical" evidence="1">
    <location>
        <begin position="473"/>
        <end position="493"/>
    </location>
</feature>
<feature type="transmembrane region" description="Helical" evidence="1">
    <location>
        <begin position="388"/>
        <end position="412"/>
    </location>
</feature>
<dbReference type="PANTHER" id="PTHR38434">
    <property type="entry name" value="BLL2549 PROTEIN"/>
    <property type="match status" value="1"/>
</dbReference>
<dbReference type="PANTHER" id="PTHR38434:SF1">
    <property type="entry name" value="BLL2549 PROTEIN"/>
    <property type="match status" value="1"/>
</dbReference>
<evidence type="ECO:0000313" key="3">
    <source>
        <dbReference type="Proteomes" id="UP000066480"/>
    </source>
</evidence>
<feature type="transmembrane region" description="Helical" evidence="1">
    <location>
        <begin position="449"/>
        <end position="467"/>
    </location>
</feature>
<dbReference type="Proteomes" id="UP000066480">
    <property type="component" value="Chromosome"/>
</dbReference>